<evidence type="ECO:0000313" key="3">
    <source>
        <dbReference type="Proteomes" id="UP000593567"/>
    </source>
</evidence>
<reference evidence="2" key="1">
    <citation type="submission" date="2020-06" db="EMBL/GenBank/DDBJ databases">
        <title>Draft genome of Bugula neritina, a colonial animal packing powerful symbionts and potential medicines.</title>
        <authorList>
            <person name="Rayko M."/>
        </authorList>
    </citation>
    <scope>NUCLEOTIDE SEQUENCE [LARGE SCALE GENOMIC DNA]</scope>
    <source>
        <strain evidence="2">Kwan_BN1</strain>
    </source>
</reference>
<accession>A0A7J7KCR7</accession>
<keyword evidence="3" id="KW-1185">Reference proteome</keyword>
<name>A0A7J7KCR7_BUGNE</name>
<comment type="caution">
    <text evidence="2">The sequence shown here is derived from an EMBL/GenBank/DDBJ whole genome shotgun (WGS) entry which is preliminary data.</text>
</comment>
<gene>
    <name evidence="2" type="ORF">EB796_005953</name>
</gene>
<proteinExistence type="predicted"/>
<organism evidence="2 3">
    <name type="scientific">Bugula neritina</name>
    <name type="common">Brown bryozoan</name>
    <name type="synonym">Sertularia neritina</name>
    <dbReference type="NCBI Taxonomy" id="10212"/>
    <lineage>
        <taxon>Eukaryota</taxon>
        <taxon>Metazoa</taxon>
        <taxon>Spiralia</taxon>
        <taxon>Lophotrochozoa</taxon>
        <taxon>Bryozoa</taxon>
        <taxon>Gymnolaemata</taxon>
        <taxon>Cheilostomatida</taxon>
        <taxon>Flustrina</taxon>
        <taxon>Buguloidea</taxon>
        <taxon>Bugulidae</taxon>
        <taxon>Bugula</taxon>
    </lineage>
</organism>
<protein>
    <submittedName>
        <fullName evidence="2">Uncharacterized protein</fullName>
    </submittedName>
</protein>
<feature type="compositionally biased region" description="Basic and acidic residues" evidence="1">
    <location>
        <begin position="1"/>
        <end position="13"/>
    </location>
</feature>
<dbReference type="AlphaFoldDB" id="A0A7J7KCR7"/>
<evidence type="ECO:0000256" key="1">
    <source>
        <dbReference type="SAM" id="MobiDB-lite"/>
    </source>
</evidence>
<sequence>MADSCEHPTLTDKPRKRQSRGSAKEQAKKQRVCSHKTGEDCLCKKKCFEKVSLVERQKLISDFNEKYTTKNQQDGYLSTLITVCDIKRRRPRGGDPTKANPHSHTYMYSVRTKNDGQCHVSKKIVCLKAFISLFGVTKQRVETIRKSLVETGESDQIYVLDF</sequence>
<evidence type="ECO:0000313" key="2">
    <source>
        <dbReference type="EMBL" id="KAF6035734.1"/>
    </source>
</evidence>
<feature type="region of interest" description="Disordered" evidence="1">
    <location>
        <begin position="1"/>
        <end position="29"/>
    </location>
</feature>
<dbReference type="Proteomes" id="UP000593567">
    <property type="component" value="Unassembled WGS sequence"/>
</dbReference>
<dbReference type="OrthoDB" id="10065911at2759"/>
<dbReference type="EMBL" id="VXIV02000838">
    <property type="protein sequence ID" value="KAF6035734.1"/>
    <property type="molecule type" value="Genomic_DNA"/>
</dbReference>